<proteinExistence type="inferred from homology"/>
<comment type="catalytic activity">
    <reaction evidence="1">
        <text>Hydrolysis of terminal non-reducing N-acetyl-D-hexosamine residues in N-acetyl-beta-D-hexosaminides.</text>
        <dbReference type="EC" id="3.2.1.52"/>
    </reaction>
</comment>
<dbReference type="InterPro" id="IPR015883">
    <property type="entry name" value="Glyco_hydro_20_cat"/>
</dbReference>
<dbReference type="PRINTS" id="PR00738">
    <property type="entry name" value="GLHYDRLASE20"/>
</dbReference>
<dbReference type="InterPro" id="IPR029018">
    <property type="entry name" value="Hex-like_dom2"/>
</dbReference>
<sequence>MLRIFLLSLGLVTALIVGPARAAVIPAPVSIQHGNGFTVLPLPLQLLGVDAALVSEQQLLQQYLNSADIAFGGAAGPGIGLAIDQALTASAYRLEVGGTGVSIVGGDQAGVLHGLQTLRQLLAQADISEQGVQLAQLVITDQPRFGYRGMHLDVSRHFFDVDFIKRYIDLLALHKMNVFHWHLTDDQGWRLESKAFPRLTDVGAWRSGTVVGHTHDAGAMSDGRRYGGYYSWDEVREVVAYAAQRHIMVVPEIDVPGHASAMIAAYPELGCGESQAKVQTHFGVFPEILCPSDATFTFLETLLTEVAELFPGPYIHIGGDEVRKDRWEDCDLCDALMKAHALEDHGELQAWFVNRTETIVNALGKRIIGWDEILDGEVRPSATVMSWRGQEGGIRAARAGHDVIMTPLQHVYFDFYQGSSVDEPMAIHGLTRLPDVYAFQPVPAELSAKERGHILGAQANLWTEYVPTETDAERMVLPRMSALAEVLWTPVEKRNFEAFAQRLPALEAQLRALGYELADSHYKPHIKASENDDGSFTVTLESLAQDMRYRIDGGAEQRYSAPFTVAKSGAVNAWTTQHDGSPLGDARLTLVDHAARGATIHGAMHAAALVDGRLATDRIFRYPEWASFGPEGMDVVIDLLHPAAVSSVSIGWQAGVHRKLFRPTAVSVLLKNSQGEWQLAAELDREAIAALDGHRIELNFPTATVGELRIVAASDQLHWSEEQSKDVPSTLKIDELVIR</sequence>
<dbReference type="GO" id="GO:0016020">
    <property type="term" value="C:membrane"/>
    <property type="evidence" value="ECO:0007669"/>
    <property type="project" value="TreeGrafter"/>
</dbReference>
<gene>
    <name evidence="12" type="ORF">C0029_07070</name>
</gene>
<feature type="domain" description="Glycoside hydrolase family 20 catalytic" evidence="10">
    <location>
        <begin position="145"/>
        <end position="490"/>
    </location>
</feature>
<evidence type="ECO:0000259" key="10">
    <source>
        <dbReference type="Pfam" id="PF00728"/>
    </source>
</evidence>
<keyword evidence="13" id="KW-1185">Reference proteome</keyword>
<protein>
    <recommendedName>
        <fullName evidence="3">beta-N-acetylhexosaminidase</fullName>
        <ecNumber evidence="3">3.2.1.52</ecNumber>
    </recommendedName>
    <alternativeName>
        <fullName evidence="6">Beta-N-acetylhexosaminidase</fullName>
    </alternativeName>
    <alternativeName>
        <fullName evidence="7">N-acetyl-beta-glucosaminidase</fullName>
    </alternativeName>
</protein>
<dbReference type="InterPro" id="IPR025705">
    <property type="entry name" value="Beta_hexosaminidase_sua/sub"/>
</dbReference>
<keyword evidence="4" id="KW-0378">Hydrolase</keyword>
<evidence type="ECO:0000259" key="11">
    <source>
        <dbReference type="Pfam" id="PF02838"/>
    </source>
</evidence>
<dbReference type="GO" id="GO:0005975">
    <property type="term" value="P:carbohydrate metabolic process"/>
    <property type="evidence" value="ECO:0007669"/>
    <property type="project" value="InterPro"/>
</dbReference>
<feature type="chain" id="PRO_5042896746" description="beta-N-acetylhexosaminidase" evidence="9">
    <location>
        <begin position="23"/>
        <end position="739"/>
    </location>
</feature>
<dbReference type="GO" id="GO:0030203">
    <property type="term" value="P:glycosaminoglycan metabolic process"/>
    <property type="evidence" value="ECO:0007669"/>
    <property type="project" value="TreeGrafter"/>
</dbReference>
<keyword evidence="9" id="KW-0732">Signal</keyword>
<dbReference type="GO" id="GO:0004563">
    <property type="term" value="F:beta-N-acetylhexosaminidase activity"/>
    <property type="evidence" value="ECO:0007669"/>
    <property type="project" value="UniProtKB-EC"/>
</dbReference>
<dbReference type="InterPro" id="IPR017853">
    <property type="entry name" value="GH"/>
</dbReference>
<dbReference type="Pfam" id="PF00728">
    <property type="entry name" value="Glyco_hydro_20"/>
    <property type="match status" value="1"/>
</dbReference>
<dbReference type="Gene3D" id="3.30.379.10">
    <property type="entry name" value="Chitobiase/beta-hexosaminidase domain 2-like"/>
    <property type="match status" value="1"/>
</dbReference>
<organism evidence="12 13">
    <name type="scientific">Halioglobus japonicus</name>
    <dbReference type="NCBI Taxonomy" id="930805"/>
    <lineage>
        <taxon>Bacteria</taxon>
        <taxon>Pseudomonadati</taxon>
        <taxon>Pseudomonadota</taxon>
        <taxon>Gammaproteobacteria</taxon>
        <taxon>Cellvibrionales</taxon>
        <taxon>Halieaceae</taxon>
        <taxon>Halioglobus</taxon>
    </lineage>
</organism>
<dbReference type="AlphaFoldDB" id="A0AAP8SN30"/>
<dbReference type="KEGG" id="hja:BST95_08020"/>
<dbReference type="Proteomes" id="UP000235162">
    <property type="component" value="Unassembled WGS sequence"/>
</dbReference>
<evidence type="ECO:0000256" key="7">
    <source>
        <dbReference type="ARBA" id="ARBA00033000"/>
    </source>
</evidence>
<dbReference type="Gene3D" id="3.20.20.80">
    <property type="entry name" value="Glycosidases"/>
    <property type="match status" value="1"/>
</dbReference>
<dbReference type="CDD" id="cd06563">
    <property type="entry name" value="GH20_chitobiase-like"/>
    <property type="match status" value="1"/>
</dbReference>
<dbReference type="EMBL" id="PKUR01000002">
    <property type="protein sequence ID" value="PLW86192.1"/>
    <property type="molecule type" value="Genomic_DNA"/>
</dbReference>
<evidence type="ECO:0000256" key="3">
    <source>
        <dbReference type="ARBA" id="ARBA00012663"/>
    </source>
</evidence>
<dbReference type="EC" id="3.2.1.52" evidence="3"/>
<feature type="signal peptide" evidence="9">
    <location>
        <begin position="1"/>
        <end position="22"/>
    </location>
</feature>
<accession>A0AAP8SN30</accession>
<dbReference type="PANTHER" id="PTHR22600:SF57">
    <property type="entry name" value="BETA-N-ACETYLHEXOSAMINIDASE"/>
    <property type="match status" value="1"/>
</dbReference>
<comment type="similarity">
    <text evidence="2">Belongs to the glycosyl hydrolase 20 family.</text>
</comment>
<evidence type="ECO:0000256" key="6">
    <source>
        <dbReference type="ARBA" id="ARBA00030512"/>
    </source>
</evidence>
<dbReference type="InterPro" id="IPR015882">
    <property type="entry name" value="HEX_bac_N"/>
</dbReference>
<feature type="active site" description="Proton donor" evidence="8">
    <location>
        <position position="321"/>
    </location>
</feature>
<dbReference type="SUPFAM" id="SSF51445">
    <property type="entry name" value="(Trans)glycosidases"/>
    <property type="match status" value="1"/>
</dbReference>
<comment type="caution">
    <text evidence="12">The sequence shown here is derived from an EMBL/GenBank/DDBJ whole genome shotgun (WGS) entry which is preliminary data.</text>
</comment>
<dbReference type="Pfam" id="PF02838">
    <property type="entry name" value="Glyco_hydro_20b"/>
    <property type="match status" value="1"/>
</dbReference>
<evidence type="ECO:0000256" key="4">
    <source>
        <dbReference type="ARBA" id="ARBA00022801"/>
    </source>
</evidence>
<reference evidence="12 13" key="1">
    <citation type="submission" date="2018-01" db="EMBL/GenBank/DDBJ databases">
        <title>The draft genome sequence of Halioglobus japonicus S1-36.</title>
        <authorList>
            <person name="Du Z.-J."/>
            <person name="Shi M.-J."/>
        </authorList>
    </citation>
    <scope>NUCLEOTIDE SEQUENCE [LARGE SCALE GENOMIC DNA]</scope>
    <source>
        <strain evidence="12 13">S1-36</strain>
    </source>
</reference>
<keyword evidence="5" id="KW-0326">Glycosidase</keyword>
<evidence type="ECO:0000256" key="1">
    <source>
        <dbReference type="ARBA" id="ARBA00001231"/>
    </source>
</evidence>
<dbReference type="SUPFAM" id="SSF55545">
    <property type="entry name" value="beta-N-acetylhexosaminidase-like domain"/>
    <property type="match status" value="1"/>
</dbReference>
<name>A0AAP8SN30_9GAMM</name>
<dbReference type="PANTHER" id="PTHR22600">
    <property type="entry name" value="BETA-HEXOSAMINIDASE"/>
    <property type="match status" value="1"/>
</dbReference>
<evidence type="ECO:0000256" key="5">
    <source>
        <dbReference type="ARBA" id="ARBA00023295"/>
    </source>
</evidence>
<evidence type="ECO:0000313" key="13">
    <source>
        <dbReference type="Proteomes" id="UP000235162"/>
    </source>
</evidence>
<evidence type="ECO:0000313" key="12">
    <source>
        <dbReference type="EMBL" id="PLW86192.1"/>
    </source>
</evidence>
<evidence type="ECO:0000256" key="2">
    <source>
        <dbReference type="ARBA" id="ARBA00006285"/>
    </source>
</evidence>
<evidence type="ECO:0000256" key="9">
    <source>
        <dbReference type="SAM" id="SignalP"/>
    </source>
</evidence>
<evidence type="ECO:0000256" key="8">
    <source>
        <dbReference type="PIRSR" id="PIRSR625705-1"/>
    </source>
</evidence>
<feature type="domain" description="Beta-hexosaminidase bacterial type N-terminal" evidence="11">
    <location>
        <begin position="23"/>
        <end position="142"/>
    </location>
</feature>
<dbReference type="RefSeq" id="WP_084198829.1">
    <property type="nucleotide sequence ID" value="NZ_BMYL01000002.1"/>
</dbReference>